<name>A0A024HVA0_KLEPN</name>
<reference evidence="4" key="1">
    <citation type="journal article" date="2014" name="Antimicrob. Agents Chemother.">
        <title>IncH-Type Plasmid Harboring blaCTX-M-15, blaDHA-1, and qnrB4 Genes Recovered from Animal Isolates.</title>
        <authorList>
            <person name="Schluter A."/>
            <person name="Nordmann P."/>
            <person name="Bonnin R.A."/>
            <person name="Millemann Y."/>
            <person name="Eikmeyer F.G."/>
            <person name="Wibberg D."/>
            <person name="Puhler A."/>
            <person name="Poirel L."/>
        </authorList>
    </citation>
    <scope>NUCLEOTIDE SEQUENCE [LARGE SCALE GENOMIC DNA]</scope>
    <source>
        <strain evidence="4">Kp15</strain>
        <plasmid evidence="4">pENVA</plasmid>
    </source>
</reference>
<evidence type="ECO:0000313" key="6">
    <source>
        <dbReference type="EMBL" id="STX11333.1"/>
    </source>
</evidence>
<dbReference type="Proteomes" id="UP000255239">
    <property type="component" value="Unassembled WGS sequence"/>
</dbReference>
<keyword evidence="1" id="KW-1133">Transmembrane helix</keyword>
<dbReference type="Gene3D" id="3.40.50.300">
    <property type="entry name" value="P-loop containing nucleotide triphosphate hydrolases"/>
    <property type="match status" value="2"/>
</dbReference>
<accession>A0A024HVA0</accession>
<evidence type="ECO:0000313" key="8">
    <source>
        <dbReference type="Proteomes" id="UP000441029"/>
    </source>
</evidence>
<geneLocation type="plasmid" evidence="4">
    <name>pENVA</name>
</geneLocation>
<dbReference type="NCBIfam" id="TIGR03743">
    <property type="entry name" value="SXT_TraD"/>
    <property type="match status" value="1"/>
</dbReference>
<keyword evidence="1" id="KW-0812">Transmembrane</keyword>
<organism evidence="4">
    <name type="scientific">Klebsiella pneumoniae</name>
    <dbReference type="NCBI Taxonomy" id="573"/>
    <lineage>
        <taxon>Bacteria</taxon>
        <taxon>Pseudomonadati</taxon>
        <taxon>Pseudomonadota</taxon>
        <taxon>Gammaproteobacteria</taxon>
        <taxon>Enterobacterales</taxon>
        <taxon>Enterobacteriaceae</taxon>
        <taxon>Klebsiella/Raoultella group</taxon>
        <taxon>Klebsiella</taxon>
        <taxon>Klebsiella pneumoniae complex</taxon>
    </lineage>
</organism>
<protein>
    <submittedName>
        <fullName evidence="4 6">Protein TraD</fullName>
    </submittedName>
    <submittedName>
        <fullName evidence="5">Conjugative transfer system coupling protein TraD</fullName>
    </submittedName>
</protein>
<feature type="domain" description="Type IV secretion system coupling protein TraD DNA-binding" evidence="3">
    <location>
        <begin position="472"/>
        <end position="650"/>
    </location>
</feature>
<dbReference type="SUPFAM" id="SSF52540">
    <property type="entry name" value="P-loop containing nucleoside triphosphate hydrolases"/>
    <property type="match status" value="1"/>
</dbReference>
<dbReference type="EMBL" id="WJVL01000027">
    <property type="protein sequence ID" value="MRJ99285.1"/>
    <property type="molecule type" value="Genomic_DNA"/>
</dbReference>
<dbReference type="RefSeq" id="WP_004883405.1">
    <property type="nucleotide sequence ID" value="NZ_CABFXE010000002.1"/>
</dbReference>
<evidence type="ECO:0000313" key="5">
    <source>
        <dbReference type="EMBL" id="MRJ99285.1"/>
    </source>
</evidence>
<evidence type="ECO:0000313" key="4">
    <source>
        <dbReference type="EMBL" id="CDM79707.1"/>
    </source>
</evidence>
<dbReference type="InterPro" id="IPR027417">
    <property type="entry name" value="P-loop_NTPase"/>
</dbReference>
<keyword evidence="4" id="KW-0614">Plasmid</keyword>
<dbReference type="Proteomes" id="UP000441029">
    <property type="component" value="Unassembled WGS sequence"/>
</dbReference>
<dbReference type="PATRIC" id="fig|573.1885.peg.3646"/>
<dbReference type="Pfam" id="PF01935">
    <property type="entry name" value="DUF87"/>
    <property type="match status" value="1"/>
</dbReference>
<reference evidence="6 7" key="2">
    <citation type="submission" date="2018-06" db="EMBL/GenBank/DDBJ databases">
        <authorList>
            <consortium name="Pathogen Informatics"/>
            <person name="Doyle S."/>
        </authorList>
    </citation>
    <scope>NUCLEOTIDE SEQUENCE [LARGE SCALE GENOMIC DNA]</scope>
    <source>
        <strain evidence="6 7">NCTC11679</strain>
    </source>
</reference>
<dbReference type="InterPro" id="IPR019476">
    <property type="entry name" value="T4SS_TraD_DNA-bd"/>
</dbReference>
<feature type="domain" description="Helicase HerA central" evidence="2">
    <location>
        <begin position="201"/>
        <end position="257"/>
    </location>
</feature>
<evidence type="ECO:0000259" key="3">
    <source>
        <dbReference type="Pfam" id="PF10412"/>
    </source>
</evidence>
<dbReference type="EMBL" id="UGMG01000002">
    <property type="protein sequence ID" value="STX11333.1"/>
    <property type="molecule type" value="Genomic_DNA"/>
</dbReference>
<dbReference type="PANTHER" id="PTHR30121:SF6">
    <property type="entry name" value="SLR6007 PROTEIN"/>
    <property type="match status" value="1"/>
</dbReference>
<dbReference type="CDD" id="cd01127">
    <property type="entry name" value="TrwB_TraG_TraD_VirD4"/>
    <property type="match status" value="1"/>
</dbReference>
<evidence type="ECO:0000256" key="1">
    <source>
        <dbReference type="SAM" id="Phobius"/>
    </source>
</evidence>
<evidence type="ECO:0000259" key="2">
    <source>
        <dbReference type="Pfam" id="PF01935"/>
    </source>
</evidence>
<dbReference type="AlphaFoldDB" id="A0A024HVA0"/>
<evidence type="ECO:0000313" key="7">
    <source>
        <dbReference type="Proteomes" id="UP000255239"/>
    </source>
</evidence>
<reference evidence="5 8" key="3">
    <citation type="submission" date="2019-11" db="EMBL/GenBank/DDBJ databases">
        <title>Molecular typing, antibiotic resistance determination and virulence profiling for 36 multidrug-resistant clinical Klebsiella pneumoniae isolates using second- and third-generation sequencing.</title>
        <authorList>
            <person name="Shelenkov A."/>
            <person name="Mikhaylova Y."/>
            <person name="Yanushevich Y."/>
            <person name="Samoilov A."/>
            <person name="Petrova L."/>
            <person name="Fomina V."/>
            <person name="Gusarov V."/>
            <person name="Zamyatin M."/>
            <person name="Shagin D."/>
        </authorList>
    </citation>
    <scope>NUCLEOTIDE SEQUENCE [LARGE SCALE GENOMIC DNA]</scope>
    <source>
        <strain evidence="5 8">CriePir226</strain>
    </source>
</reference>
<sequence>MKRRSRNNLHTQEMLYRPALEFRSALILILFSAYVLIDSWTSKYGISEIPFYCSLGLIAMAGWRVWHGVPVFIAHWRLFHRTMDFLSLEDFRMINNAHFFADDRKYQKLVSLQESGGAPSKKSVYKLLRKKEKIVIPQRTTFLCNGFKWGPEHSERTYQVHNLSSDMHEVQLPFILNPVTRHYRKLAFDLGGNYAIFGVDKKIPIFVNEENFFGHTLITGNVGTGKTVLQRLLSSSMLHLGHIVLVVDPKNDYQWQEGLKEECESLGKPFMHFHAGNPSTSVSYDVSANYVKDTDLSARIMSIISGTEGGEDPFVRIAEGLVTTAIGALKLGGTKPTIQNIYYAIRSKQDLIVTTRNALRGFYTYHLGADWHLTVQVSPNLTFADEIEKLKEYFHCNYFEDNSPKNMHGMDTVLECFKYISGDESHYYKITASLMPMLKRLSQTPMDILLSANDVENPERNIVNSHGLFNSGGVLYISLDGLSDPATARDLSQLITSDIAAEAGSRYNTASDLSTVPRVSIFIDEAHQAVNMQLINLLAQGRAAKIALFISTQTISDFVSATSADTADRLTGLCNNYISTRVTDAKTQELVLTKVGQTNVSMNQVTYTTSAGTKQSHTDFNGSISERKSTTMVNAIPQELLSMIPTLHFIACLQDGRKIVGQMPITVPGKSMRRSTTVFDMVTTSPYKLKMRRNLNVEEILSKSQKVG</sequence>
<dbReference type="PANTHER" id="PTHR30121">
    <property type="entry name" value="UNCHARACTERIZED PROTEIN YJGR-RELATED"/>
    <property type="match status" value="1"/>
</dbReference>
<dbReference type="EMBL" id="HG918041">
    <property type="protein sequence ID" value="CDM79707.1"/>
    <property type="molecule type" value="Genomic_DNA"/>
</dbReference>
<gene>
    <name evidence="4" type="primary">traD</name>
    <name evidence="5" type="ORF">GJJ01_25550</name>
    <name evidence="6" type="ORF">NCTC11679_05788</name>
    <name evidence="4" type="ORF">PENVA_0091</name>
</gene>
<dbReference type="InterPro" id="IPR002789">
    <property type="entry name" value="HerA_central"/>
</dbReference>
<dbReference type="InterPro" id="IPR051162">
    <property type="entry name" value="T4SS_component"/>
</dbReference>
<feature type="transmembrane region" description="Helical" evidence="1">
    <location>
        <begin position="20"/>
        <end position="37"/>
    </location>
</feature>
<proteinExistence type="predicted"/>
<dbReference type="Pfam" id="PF10412">
    <property type="entry name" value="TrwB_AAD_bind"/>
    <property type="match status" value="1"/>
</dbReference>
<dbReference type="InterPro" id="IPR022458">
    <property type="entry name" value="Conjugative_coupling_TraG/TraD"/>
</dbReference>
<keyword evidence="1" id="KW-0472">Membrane</keyword>